<evidence type="ECO:0000256" key="2">
    <source>
        <dbReference type="ARBA" id="ARBA00023180"/>
    </source>
</evidence>
<dbReference type="GO" id="GO:0016829">
    <property type="term" value="F:lyase activity"/>
    <property type="evidence" value="ECO:0007669"/>
    <property type="project" value="UniProtKB-KW"/>
</dbReference>
<feature type="region of interest" description="Disordered" evidence="3">
    <location>
        <begin position="404"/>
        <end position="441"/>
    </location>
</feature>
<feature type="signal peptide" evidence="4">
    <location>
        <begin position="1"/>
        <end position="20"/>
    </location>
</feature>
<geneLocation type="plasmid" evidence="5 6">
    <name>unnamed1</name>
</geneLocation>
<keyword evidence="2" id="KW-0325">Glycoprotein</keyword>
<sequence length="451" mass="47493">MRPAALAALLCLLPSLPAAAIGRDVAPAAIPAFPGAEGAGAYAMGGRGGRVFTVTSLEDAGPGSLREAVEAKGPRIVVFAVSGTIQLKSDLRIKNDFITIAGQSAPGGGITLRDYPLIVTASHVVIRHIRSRLGSAAGQEADAVTVFDGKHIILDHVSASWSTDESLSLSFKWKEGMTGLDNVTVQWSVIAESLNKSVHAKGDHGYGTLARGSFGSRYSFHHNLWASHTARMPRPGNFEKQADDPTGAFMDFRNNVFFNWKGTGKGGASGYNADTDAVTAYNFVNNYYVAGSDSKGAHAFDEKSPVAKAYFAGNWMNHAEPADPWSLVTGVQADGYRQSAPIPMAAVTTEPADAAFRAVLAKAGAGRVRDSVDERITAGVAKGEGRIIDNQDDVGGWPVLAAGVSPTDNDRDGMPDAWEKTNGLNPADPADGATDRNGDGYTNLEEYLNGL</sequence>
<feature type="compositionally biased region" description="Basic and acidic residues" evidence="3">
    <location>
        <begin position="408"/>
        <end position="419"/>
    </location>
</feature>
<dbReference type="PANTHER" id="PTHR42970:SF1">
    <property type="entry name" value="PECTATE LYASE C-RELATED"/>
    <property type="match status" value="1"/>
</dbReference>
<dbReference type="PANTHER" id="PTHR42970">
    <property type="entry name" value="PECTATE LYASE C-RELATED"/>
    <property type="match status" value="1"/>
</dbReference>
<dbReference type="OrthoDB" id="8737820at2"/>
<dbReference type="Gene3D" id="2.160.20.10">
    <property type="entry name" value="Single-stranded right-handed beta-helix, Pectin lyase-like"/>
    <property type="match status" value="1"/>
</dbReference>
<proteinExistence type="predicted"/>
<evidence type="ECO:0000313" key="5">
    <source>
        <dbReference type="EMBL" id="AUN33679.1"/>
    </source>
</evidence>
<dbReference type="InterPro" id="IPR011050">
    <property type="entry name" value="Pectin_lyase_fold/virulence"/>
</dbReference>
<gene>
    <name evidence="5" type="ORF">C0V82_23970</name>
</gene>
<dbReference type="KEGG" id="ncb:C0V82_23970"/>
<evidence type="ECO:0000256" key="3">
    <source>
        <dbReference type="SAM" id="MobiDB-lite"/>
    </source>
</evidence>
<dbReference type="InterPro" id="IPR052063">
    <property type="entry name" value="Polysaccharide_Lyase_1"/>
</dbReference>
<reference evidence="5 6" key="1">
    <citation type="submission" date="2017-12" db="EMBL/GenBank/DDBJ databases">
        <title>Genomes of bacteria within cyanobacterial aggregates.</title>
        <authorList>
            <person name="Cai H."/>
        </authorList>
    </citation>
    <scope>NUCLEOTIDE SEQUENCE [LARGE SCALE GENOMIC DNA]</scope>
    <source>
        <strain evidence="5 6">TH16</strain>
        <plasmid evidence="5 6">unnamed1</plasmid>
    </source>
</reference>
<dbReference type="AlphaFoldDB" id="A0A2K9NKS9"/>
<name>A0A2K9NKS9_9PROT</name>
<dbReference type="EMBL" id="CP025613">
    <property type="protein sequence ID" value="AUN33679.1"/>
    <property type="molecule type" value="Genomic_DNA"/>
</dbReference>
<keyword evidence="5" id="KW-0456">Lyase</keyword>
<keyword evidence="6" id="KW-1185">Reference proteome</keyword>
<keyword evidence="1" id="KW-0479">Metal-binding</keyword>
<evidence type="ECO:0000313" key="6">
    <source>
        <dbReference type="Proteomes" id="UP000234752"/>
    </source>
</evidence>
<feature type="chain" id="PRO_5014791604" evidence="4">
    <location>
        <begin position="21"/>
        <end position="451"/>
    </location>
</feature>
<protein>
    <submittedName>
        <fullName evidence="5">Pectate lyase</fullName>
    </submittedName>
</protein>
<dbReference type="SUPFAM" id="SSF51126">
    <property type="entry name" value="Pectin lyase-like"/>
    <property type="match status" value="1"/>
</dbReference>
<keyword evidence="4" id="KW-0732">Signal</keyword>
<organism evidence="5 6">
    <name type="scientific">Niveispirillum cyanobacteriorum</name>
    <dbReference type="NCBI Taxonomy" id="1612173"/>
    <lineage>
        <taxon>Bacteria</taxon>
        <taxon>Pseudomonadati</taxon>
        <taxon>Pseudomonadota</taxon>
        <taxon>Alphaproteobacteria</taxon>
        <taxon>Rhodospirillales</taxon>
        <taxon>Azospirillaceae</taxon>
        <taxon>Niveispirillum</taxon>
    </lineage>
</organism>
<accession>A0A2K9NKS9</accession>
<evidence type="ECO:0000256" key="4">
    <source>
        <dbReference type="SAM" id="SignalP"/>
    </source>
</evidence>
<keyword evidence="5" id="KW-0614">Plasmid</keyword>
<dbReference type="GO" id="GO:0046872">
    <property type="term" value="F:metal ion binding"/>
    <property type="evidence" value="ECO:0007669"/>
    <property type="project" value="UniProtKB-KW"/>
</dbReference>
<dbReference type="Proteomes" id="UP000234752">
    <property type="component" value="Plasmid unnamed1"/>
</dbReference>
<evidence type="ECO:0000256" key="1">
    <source>
        <dbReference type="ARBA" id="ARBA00022723"/>
    </source>
</evidence>
<dbReference type="InterPro" id="IPR012334">
    <property type="entry name" value="Pectin_lyas_fold"/>
</dbReference>